<evidence type="ECO:0000259" key="2">
    <source>
        <dbReference type="Pfam" id="PF23299"/>
    </source>
</evidence>
<accession>A0A0L9TAQ2</accession>
<feature type="region of interest" description="Disordered" evidence="1">
    <location>
        <begin position="411"/>
        <end position="458"/>
    </location>
</feature>
<reference evidence="4" key="1">
    <citation type="journal article" date="2015" name="Proc. Natl. Acad. Sci. U.S.A.">
        <title>Genome sequencing of adzuki bean (Vigna angularis) provides insight into high starch and low fat accumulation and domestication.</title>
        <authorList>
            <person name="Yang K."/>
            <person name="Tian Z."/>
            <person name="Chen C."/>
            <person name="Luo L."/>
            <person name="Zhao B."/>
            <person name="Wang Z."/>
            <person name="Yu L."/>
            <person name="Li Y."/>
            <person name="Sun Y."/>
            <person name="Li W."/>
            <person name="Chen Y."/>
            <person name="Li Y."/>
            <person name="Zhang Y."/>
            <person name="Ai D."/>
            <person name="Zhao J."/>
            <person name="Shang C."/>
            <person name="Ma Y."/>
            <person name="Wu B."/>
            <person name="Wang M."/>
            <person name="Gao L."/>
            <person name="Sun D."/>
            <person name="Zhang P."/>
            <person name="Guo F."/>
            <person name="Wang W."/>
            <person name="Li Y."/>
            <person name="Wang J."/>
            <person name="Varshney R.K."/>
            <person name="Wang J."/>
            <person name="Ling H.Q."/>
            <person name="Wan P."/>
        </authorList>
    </citation>
    <scope>NUCLEOTIDE SEQUENCE</scope>
    <source>
        <strain evidence="4">cv. Jingnong 6</strain>
    </source>
</reference>
<proteinExistence type="predicted"/>
<gene>
    <name evidence="3" type="ORF">LR48_Vigan442s006900</name>
</gene>
<organism evidence="3 4">
    <name type="scientific">Phaseolus angularis</name>
    <name type="common">Azuki bean</name>
    <name type="synonym">Vigna angularis</name>
    <dbReference type="NCBI Taxonomy" id="3914"/>
    <lineage>
        <taxon>Eukaryota</taxon>
        <taxon>Viridiplantae</taxon>
        <taxon>Streptophyta</taxon>
        <taxon>Embryophyta</taxon>
        <taxon>Tracheophyta</taxon>
        <taxon>Spermatophyta</taxon>
        <taxon>Magnoliopsida</taxon>
        <taxon>eudicotyledons</taxon>
        <taxon>Gunneridae</taxon>
        <taxon>Pentapetalae</taxon>
        <taxon>rosids</taxon>
        <taxon>fabids</taxon>
        <taxon>Fabales</taxon>
        <taxon>Fabaceae</taxon>
        <taxon>Papilionoideae</taxon>
        <taxon>50 kb inversion clade</taxon>
        <taxon>NPAAA clade</taxon>
        <taxon>indigoferoid/millettioid clade</taxon>
        <taxon>Phaseoleae</taxon>
        <taxon>Vigna</taxon>
    </lineage>
</organism>
<dbReference type="PANTHER" id="PTHR33345">
    <property type="entry name" value="ADAPTER PROTEIN, PUTATIVE-RELATED"/>
    <property type="match status" value="1"/>
</dbReference>
<dbReference type="Pfam" id="PF23299">
    <property type="entry name" value="DUF7081"/>
    <property type="match status" value="2"/>
</dbReference>
<sequence>MADVREQISGEGGPYAPVNWPEEGDVWRWKTGTKVTSSGKYYKHRSLHLPPRLFAILEEEERREKTSLTKVFKSKVTFTRYIERYFPDTDPISVLDSFTWNIPAPVYPAASEDAVADLSPTAADLSPTADIFFDLMADVREQISGEGGPYAPVNWPEEGDVWRWKTGTKVTSSGKYYKHRSLHLPPRLFAILEEEERREKTSLTKVFKSKVTFTRYIERYFPDTDPISVLDSFNSCSRPRAGFKLHHGSFGLDSSVATQLLNNRFLSVILLPNRALRMTEEFTSKRPNPESTALTPCGVSGRTACKCPYSNPGPPREQREQQHLPCKSRAVPQPPLRIPAAARSVQRSDAGGSVDGEFPAVLGADGGPCEGDWVSGCGEDLKSVAHGVGVVGLTPGLEAAPGLPRAVSAGADYEPGSGVGAADPLRTRGRDKGRGHGGGGDRRAGKVVNGDGPSFSLGGTVRVGRREVSGILVPEAELASENGLLDVAFDLENLGATRFNDLNERHQSKMVVNSKTNDGNLQNP</sequence>
<dbReference type="Gramene" id="KOM27633">
    <property type="protein sequence ID" value="KOM27633"/>
    <property type="gene ID" value="LR48_Vigan442s006900"/>
</dbReference>
<dbReference type="PANTHER" id="PTHR33345:SF4">
    <property type="entry name" value="MBD DOMAIN-CONTAINING PROTEIN"/>
    <property type="match status" value="1"/>
</dbReference>
<feature type="compositionally biased region" description="Basic and acidic residues" evidence="1">
    <location>
        <begin position="425"/>
        <end position="444"/>
    </location>
</feature>
<dbReference type="Proteomes" id="UP000053144">
    <property type="component" value="Unassembled WGS sequence"/>
</dbReference>
<feature type="domain" description="DUF7081" evidence="2">
    <location>
        <begin position="139"/>
        <end position="234"/>
    </location>
</feature>
<evidence type="ECO:0000256" key="1">
    <source>
        <dbReference type="SAM" id="MobiDB-lite"/>
    </source>
</evidence>
<evidence type="ECO:0000313" key="4">
    <source>
        <dbReference type="Proteomes" id="UP000053144"/>
    </source>
</evidence>
<protein>
    <recommendedName>
        <fullName evidence="2">DUF7081 domain-containing protein</fullName>
    </recommendedName>
</protein>
<feature type="domain" description="DUF7081" evidence="2">
    <location>
        <begin position="4"/>
        <end position="104"/>
    </location>
</feature>
<dbReference type="EMBL" id="KQ258389">
    <property type="protein sequence ID" value="KOM27633.1"/>
    <property type="molecule type" value="Genomic_DNA"/>
</dbReference>
<evidence type="ECO:0000313" key="3">
    <source>
        <dbReference type="EMBL" id="KOM27633.1"/>
    </source>
</evidence>
<name>A0A0L9TAQ2_PHAAN</name>
<dbReference type="AlphaFoldDB" id="A0A0L9TAQ2"/>
<dbReference type="InterPro" id="IPR055508">
    <property type="entry name" value="DUF7081"/>
</dbReference>